<name>A0A238XMH8_9RHOB</name>
<dbReference type="EMBL" id="FZNN01000011">
    <property type="protein sequence ID" value="SNR59179.1"/>
    <property type="molecule type" value="Genomic_DNA"/>
</dbReference>
<protein>
    <submittedName>
        <fullName evidence="1">Uncharacterized protein</fullName>
    </submittedName>
</protein>
<dbReference type="Proteomes" id="UP000198417">
    <property type="component" value="Unassembled WGS sequence"/>
</dbReference>
<accession>A0A238XMH8</accession>
<keyword evidence="2" id="KW-1185">Reference proteome</keyword>
<dbReference type="AlphaFoldDB" id="A0A238XMH8"/>
<organism evidence="1 2">
    <name type="scientific">Puniceibacterium sediminis</name>
    <dbReference type="NCBI Taxonomy" id="1608407"/>
    <lineage>
        <taxon>Bacteria</taxon>
        <taxon>Pseudomonadati</taxon>
        <taxon>Pseudomonadota</taxon>
        <taxon>Alphaproteobacteria</taxon>
        <taxon>Rhodobacterales</taxon>
        <taxon>Paracoccaceae</taxon>
        <taxon>Puniceibacterium</taxon>
    </lineage>
</organism>
<proteinExistence type="predicted"/>
<evidence type="ECO:0000313" key="1">
    <source>
        <dbReference type="EMBL" id="SNR59179.1"/>
    </source>
</evidence>
<evidence type="ECO:0000313" key="2">
    <source>
        <dbReference type="Proteomes" id="UP000198417"/>
    </source>
</evidence>
<gene>
    <name evidence="1" type="ORF">SAMN06265370_111154</name>
</gene>
<reference evidence="1 2" key="1">
    <citation type="submission" date="2017-06" db="EMBL/GenBank/DDBJ databases">
        <authorList>
            <person name="Kim H.J."/>
            <person name="Triplett B.A."/>
        </authorList>
    </citation>
    <scope>NUCLEOTIDE SEQUENCE [LARGE SCALE GENOMIC DNA]</scope>
    <source>
        <strain evidence="1 2">DSM 29052</strain>
    </source>
</reference>
<sequence length="43" mass="4817">MAILPQMTLSCIIQLPSSERISTIDGDLENMVQKSSQLRIEIL</sequence>